<feature type="domain" description="Alpha/beta hydrolase fold-5" evidence="2">
    <location>
        <begin position="68"/>
        <end position="231"/>
    </location>
</feature>
<dbReference type="EMBL" id="JBHMFE010000007">
    <property type="protein sequence ID" value="MFB9107119.1"/>
    <property type="molecule type" value="Genomic_DNA"/>
</dbReference>
<feature type="transmembrane region" description="Helical" evidence="1">
    <location>
        <begin position="12"/>
        <end position="31"/>
    </location>
</feature>
<gene>
    <name evidence="3" type="ORF">ACFFVK_00890</name>
</gene>
<organism evidence="3 4">
    <name type="scientific">Flavobacterium gyeonganense</name>
    <dbReference type="NCBI Taxonomy" id="1310418"/>
    <lineage>
        <taxon>Bacteria</taxon>
        <taxon>Pseudomonadati</taxon>
        <taxon>Bacteroidota</taxon>
        <taxon>Flavobacteriia</taxon>
        <taxon>Flavobacteriales</taxon>
        <taxon>Flavobacteriaceae</taxon>
        <taxon>Flavobacterium</taxon>
    </lineage>
</organism>
<reference evidence="3 4" key="1">
    <citation type="submission" date="2024-09" db="EMBL/GenBank/DDBJ databases">
        <authorList>
            <person name="Sun Q."/>
            <person name="Mori K."/>
        </authorList>
    </citation>
    <scope>NUCLEOTIDE SEQUENCE [LARGE SCALE GENOMIC DNA]</scope>
    <source>
        <strain evidence="3 4">CECT 8365</strain>
    </source>
</reference>
<sequence>MAGKRWKLKKVLKTIWITTGVLFTIWLFYSYESDGVDKSFLQSNDLVQVEDLSNYYSFTPKKEFKNVVIFYPGAMVEAEAYVPLCRKLADQNMRVYLIKMPWRLASKGYNKPKDLHLFGDDSKTYILAGHSQGGKMAAQFVYENPKLTDKLILIGTSHPRDISLTDAEIPILKIYGSKDGVADEGSIMKNKTRLPETAKFLKIEGANHCQFGYYGFQLGDDKATISREQQQKETLNAIVSFINE</sequence>
<name>A0ABV5H5E5_9FLAO</name>
<accession>A0ABV5H5E5</accession>
<dbReference type="Proteomes" id="UP001589562">
    <property type="component" value="Unassembled WGS sequence"/>
</dbReference>
<dbReference type="GO" id="GO:0016787">
    <property type="term" value="F:hydrolase activity"/>
    <property type="evidence" value="ECO:0007669"/>
    <property type="project" value="UniProtKB-KW"/>
</dbReference>
<keyword evidence="3" id="KW-0378">Hydrolase</keyword>
<keyword evidence="1" id="KW-1133">Transmembrane helix</keyword>
<evidence type="ECO:0000256" key="1">
    <source>
        <dbReference type="SAM" id="Phobius"/>
    </source>
</evidence>
<evidence type="ECO:0000313" key="4">
    <source>
        <dbReference type="Proteomes" id="UP001589562"/>
    </source>
</evidence>
<dbReference type="InterPro" id="IPR029058">
    <property type="entry name" value="AB_hydrolase_fold"/>
</dbReference>
<proteinExistence type="predicted"/>
<keyword evidence="1" id="KW-0472">Membrane</keyword>
<dbReference type="InterPro" id="IPR029059">
    <property type="entry name" value="AB_hydrolase_5"/>
</dbReference>
<protein>
    <submittedName>
        <fullName evidence="3">Alpha/beta hydrolase</fullName>
    </submittedName>
</protein>
<dbReference type="SUPFAM" id="SSF53474">
    <property type="entry name" value="alpha/beta-Hydrolases"/>
    <property type="match status" value="1"/>
</dbReference>
<evidence type="ECO:0000259" key="2">
    <source>
        <dbReference type="Pfam" id="PF12695"/>
    </source>
</evidence>
<keyword evidence="4" id="KW-1185">Reference proteome</keyword>
<dbReference type="Gene3D" id="3.40.50.1820">
    <property type="entry name" value="alpha/beta hydrolase"/>
    <property type="match status" value="1"/>
</dbReference>
<dbReference type="Pfam" id="PF12695">
    <property type="entry name" value="Abhydrolase_5"/>
    <property type="match status" value="1"/>
</dbReference>
<evidence type="ECO:0000313" key="3">
    <source>
        <dbReference type="EMBL" id="MFB9107119.1"/>
    </source>
</evidence>
<dbReference type="RefSeq" id="WP_278011392.1">
    <property type="nucleotide sequence ID" value="NZ_CP121112.1"/>
</dbReference>
<keyword evidence="1" id="KW-0812">Transmembrane</keyword>
<comment type="caution">
    <text evidence="3">The sequence shown here is derived from an EMBL/GenBank/DDBJ whole genome shotgun (WGS) entry which is preliminary data.</text>
</comment>